<gene>
    <name evidence="3" type="primary">LOC115230237</name>
</gene>
<proteinExistence type="predicted"/>
<evidence type="ECO:0000259" key="1">
    <source>
        <dbReference type="Pfam" id="PF05699"/>
    </source>
</evidence>
<sequence>MKNKQEISNCIKELQLSKQSIVRRAESISENLLSQLKKDLYACSCFSLQFDESNDAIDIAQLCVFSRLIFHDLTVKEELFAIIPMKKRTTGENIYNSFKTFLLSFELLPLMKKLVFITTDGAPAMIGNQNGFIAFCRKDEHFPKFLSYHCIIHQHALCGKMLNFNYVMETTVKIINSIRAKPLQRRLFRLFLEQVDAIYGDLPLHCDIRWLSKGLILSRFRELLSYIKEFSKEFSKIFDVDRRKSQIEIINLKNDITLKLHSNVNMWKFMSQEKYPILIDSYQRILSCFGSTYLSETSFSSMKMIKSQYRTRLTDDHLGDCMRIAISLYEPEFEIIASELQCQKSH</sequence>
<feature type="domain" description="HAT C-terminal dimerisation" evidence="1">
    <location>
        <begin position="265"/>
        <end position="322"/>
    </location>
</feature>
<dbReference type="PANTHER" id="PTHR45913:SF21">
    <property type="entry name" value="DUF4371 DOMAIN-CONTAINING PROTEIN"/>
    <property type="match status" value="1"/>
</dbReference>
<dbReference type="AlphaFoldDB" id="A0A6P7U455"/>
<dbReference type="PANTHER" id="PTHR45913">
    <property type="entry name" value="EPM2A-INTERACTING PROTEIN 1"/>
    <property type="match status" value="1"/>
</dbReference>
<organism evidence="2 3">
    <name type="scientific">Octopus sinensis</name>
    <name type="common">East Asian common octopus</name>
    <dbReference type="NCBI Taxonomy" id="2607531"/>
    <lineage>
        <taxon>Eukaryota</taxon>
        <taxon>Metazoa</taxon>
        <taxon>Spiralia</taxon>
        <taxon>Lophotrochozoa</taxon>
        <taxon>Mollusca</taxon>
        <taxon>Cephalopoda</taxon>
        <taxon>Coleoidea</taxon>
        <taxon>Octopodiformes</taxon>
        <taxon>Octopoda</taxon>
        <taxon>Incirrata</taxon>
        <taxon>Octopodidae</taxon>
        <taxon>Octopus</taxon>
    </lineage>
</organism>
<dbReference type="GO" id="GO:0046983">
    <property type="term" value="F:protein dimerization activity"/>
    <property type="evidence" value="ECO:0007669"/>
    <property type="project" value="InterPro"/>
</dbReference>
<dbReference type="KEGG" id="osn:115230237"/>
<reference evidence="3" key="1">
    <citation type="submission" date="2025-08" db="UniProtKB">
        <authorList>
            <consortium name="RefSeq"/>
        </authorList>
    </citation>
    <scope>IDENTIFICATION</scope>
</reference>
<evidence type="ECO:0000313" key="3">
    <source>
        <dbReference type="RefSeq" id="XP_029656312.1"/>
    </source>
</evidence>
<accession>A0A6P7U455</accession>
<dbReference type="InterPro" id="IPR012337">
    <property type="entry name" value="RNaseH-like_sf"/>
</dbReference>
<name>A0A6P7U455_9MOLL</name>
<keyword evidence="2" id="KW-1185">Reference proteome</keyword>
<dbReference type="RefSeq" id="XP_029656312.1">
    <property type="nucleotide sequence ID" value="XM_029800452.1"/>
</dbReference>
<dbReference type="Proteomes" id="UP000515154">
    <property type="component" value="Unplaced"/>
</dbReference>
<dbReference type="InterPro" id="IPR008906">
    <property type="entry name" value="HATC_C_dom"/>
</dbReference>
<dbReference type="Pfam" id="PF05699">
    <property type="entry name" value="Dimer_Tnp_hAT"/>
    <property type="match status" value="1"/>
</dbReference>
<dbReference type="SUPFAM" id="SSF53098">
    <property type="entry name" value="Ribonuclease H-like"/>
    <property type="match status" value="1"/>
</dbReference>
<evidence type="ECO:0000313" key="2">
    <source>
        <dbReference type="Proteomes" id="UP000515154"/>
    </source>
</evidence>
<protein>
    <submittedName>
        <fullName evidence="3">Zinc finger BED domain-containing protein 5-like</fullName>
    </submittedName>
</protein>